<dbReference type="InterPro" id="IPR023213">
    <property type="entry name" value="CAT-like_dom_sf"/>
</dbReference>
<evidence type="ECO:0000256" key="1">
    <source>
        <dbReference type="ARBA" id="ARBA00009861"/>
    </source>
</evidence>
<accession>A0A5N6NNY1</accession>
<evidence type="ECO:0000313" key="2">
    <source>
        <dbReference type="EMBL" id="KAD4982936.1"/>
    </source>
</evidence>
<comment type="caution">
    <text evidence="2">The sequence shown here is derived from an EMBL/GenBank/DDBJ whole genome shotgun (WGS) entry which is preliminary data.</text>
</comment>
<dbReference type="EMBL" id="SZYD01000010">
    <property type="protein sequence ID" value="KAD4982936.1"/>
    <property type="molecule type" value="Genomic_DNA"/>
</dbReference>
<dbReference type="Proteomes" id="UP000326396">
    <property type="component" value="Linkage Group LG18"/>
</dbReference>
<organism evidence="2 3">
    <name type="scientific">Mikania micrantha</name>
    <name type="common">bitter vine</name>
    <dbReference type="NCBI Taxonomy" id="192012"/>
    <lineage>
        <taxon>Eukaryota</taxon>
        <taxon>Viridiplantae</taxon>
        <taxon>Streptophyta</taxon>
        <taxon>Embryophyta</taxon>
        <taxon>Tracheophyta</taxon>
        <taxon>Spermatophyta</taxon>
        <taxon>Magnoliopsida</taxon>
        <taxon>eudicotyledons</taxon>
        <taxon>Gunneridae</taxon>
        <taxon>Pentapetalae</taxon>
        <taxon>asterids</taxon>
        <taxon>campanulids</taxon>
        <taxon>Asterales</taxon>
        <taxon>Asteraceae</taxon>
        <taxon>Asteroideae</taxon>
        <taxon>Heliantheae alliance</taxon>
        <taxon>Eupatorieae</taxon>
        <taxon>Mikania</taxon>
    </lineage>
</organism>
<name>A0A5N6NNY1_9ASTR</name>
<dbReference type="OrthoDB" id="1862401at2759"/>
<dbReference type="PANTHER" id="PTHR31642">
    <property type="entry name" value="TRICHOTHECENE 3-O-ACETYLTRANSFERASE"/>
    <property type="match status" value="1"/>
</dbReference>
<dbReference type="GO" id="GO:0016747">
    <property type="term" value="F:acyltransferase activity, transferring groups other than amino-acyl groups"/>
    <property type="evidence" value="ECO:0007669"/>
    <property type="project" value="TreeGrafter"/>
</dbReference>
<dbReference type="PANTHER" id="PTHR31642:SF254">
    <property type="entry name" value="ALCOHOL O-ACETYLTRANSFERASE"/>
    <property type="match status" value="1"/>
</dbReference>
<evidence type="ECO:0000313" key="3">
    <source>
        <dbReference type="Proteomes" id="UP000326396"/>
    </source>
</evidence>
<dbReference type="Pfam" id="PF02458">
    <property type="entry name" value="Transferase"/>
    <property type="match status" value="1"/>
</dbReference>
<protein>
    <submittedName>
        <fullName evidence="2">Uncharacterized protein</fullName>
    </submittedName>
</protein>
<sequence length="453" mass="51134">MKVINKVVVHAEEPCVEHWLPFTNFDLLVPPFDVGSTFFYNKPSDADFSTILKTLKASLSRVLSLYPPMAGEIAWNGDAGENQIHCNNHGIDFIEAVADVELKELNLYNPDECIEGKLMPKKLLRGVLAVQVTKLKCEGIVIGVMVDHRIVDGYSANMFIQSWADMTRSKTPSIIPSFGRSYLQPRSPTVYSPLIDNVFAPFVPPSNPNGNLCEEEDVSYKLVNRIYYIKGEEIKRLQLLASENGRRTSKLVAFTSFLWKEVALSMEDSGKHNEACNVVVTVDGRRRLSEGEGEEKEKLMASHFGNVLSMPYGSKKPQEFKEKSLSDIAIEVQKFLQTATTKEHFLDIIDWVEDQKPRPLISKAFAGNDMSFSVSAGQRFETMDEIDFGWGKLTFGSCHVPSERKDCFVMTMGSPINNEDWVVYAHMPMKHMNYIEKHASQVIKPLNADYLNI</sequence>
<dbReference type="InterPro" id="IPR050317">
    <property type="entry name" value="Plant_Fungal_Acyltransferase"/>
</dbReference>
<dbReference type="AlphaFoldDB" id="A0A5N6NNY1"/>
<proteinExistence type="inferred from homology"/>
<dbReference type="Gene3D" id="3.30.559.10">
    <property type="entry name" value="Chloramphenicol acetyltransferase-like domain"/>
    <property type="match status" value="2"/>
</dbReference>
<reference evidence="2 3" key="1">
    <citation type="submission" date="2019-05" db="EMBL/GenBank/DDBJ databases">
        <title>Mikania micrantha, genome provides insights into the molecular mechanism of rapid growth.</title>
        <authorList>
            <person name="Liu B."/>
        </authorList>
    </citation>
    <scope>NUCLEOTIDE SEQUENCE [LARGE SCALE GENOMIC DNA]</scope>
    <source>
        <strain evidence="2">NLD-2019</strain>
        <tissue evidence="2">Leaf</tissue>
    </source>
</reference>
<comment type="similarity">
    <text evidence="1">Belongs to the plant acyltransferase family.</text>
</comment>
<gene>
    <name evidence="2" type="ORF">E3N88_19607</name>
</gene>
<keyword evidence="3" id="KW-1185">Reference proteome</keyword>